<organism evidence="2 3">
    <name type="scientific">Opacimonas viscosa</name>
    <dbReference type="NCBI Taxonomy" id="2961944"/>
    <lineage>
        <taxon>Bacteria</taxon>
        <taxon>Pseudomonadati</taxon>
        <taxon>Pseudomonadota</taxon>
        <taxon>Gammaproteobacteria</taxon>
        <taxon>Alteromonadales</taxon>
        <taxon>Alteromonadaceae</taxon>
        <taxon>Opacimonas</taxon>
    </lineage>
</organism>
<dbReference type="RefSeq" id="WP_254100713.1">
    <property type="nucleotide sequence ID" value="NZ_JANATA010000013.1"/>
</dbReference>
<dbReference type="AlphaFoldDB" id="A0AA41X300"/>
<keyword evidence="1" id="KW-0472">Membrane</keyword>
<dbReference type="Proteomes" id="UP001165413">
    <property type="component" value="Unassembled WGS sequence"/>
</dbReference>
<name>A0AA41X300_9ALTE</name>
<feature type="transmembrane region" description="Helical" evidence="1">
    <location>
        <begin position="110"/>
        <end position="131"/>
    </location>
</feature>
<evidence type="ECO:0000313" key="2">
    <source>
        <dbReference type="EMBL" id="MCP3428927.1"/>
    </source>
</evidence>
<accession>A0AA41X300</accession>
<keyword evidence="1" id="KW-1133">Transmembrane helix</keyword>
<evidence type="ECO:0000256" key="1">
    <source>
        <dbReference type="SAM" id="Phobius"/>
    </source>
</evidence>
<feature type="transmembrane region" description="Helical" evidence="1">
    <location>
        <begin position="42"/>
        <end position="59"/>
    </location>
</feature>
<protein>
    <submittedName>
        <fullName evidence="2">Uncharacterized protein</fullName>
    </submittedName>
</protein>
<dbReference type="EMBL" id="JANATA010000013">
    <property type="protein sequence ID" value="MCP3428927.1"/>
    <property type="molecule type" value="Genomic_DNA"/>
</dbReference>
<keyword evidence="3" id="KW-1185">Reference proteome</keyword>
<feature type="transmembrane region" description="Helical" evidence="1">
    <location>
        <begin position="18"/>
        <end position="36"/>
    </location>
</feature>
<gene>
    <name evidence="2" type="ORF">NLF92_08210</name>
</gene>
<sequence>MSASENYCDKEKRNTKSIAVWTVLWLLSTAALGFGPKFIWDYHMLISLVLVWVNLFFGYKMVVANKQLLEDLDELQQKIMFLGMAFALGCTVVVATVLGLLEAIRLVDSAINPSTILFVTGITYLIGIAMAKRKYS</sequence>
<evidence type="ECO:0000313" key="3">
    <source>
        <dbReference type="Proteomes" id="UP001165413"/>
    </source>
</evidence>
<proteinExistence type="predicted"/>
<feature type="transmembrane region" description="Helical" evidence="1">
    <location>
        <begin position="79"/>
        <end position="104"/>
    </location>
</feature>
<keyword evidence="1" id="KW-0812">Transmembrane</keyword>
<reference evidence="2" key="1">
    <citation type="submission" date="2022-07" db="EMBL/GenBank/DDBJ databases">
        <title>Characterization of the Novel Bacterium Alteromonas immobilis LMIT006 and Alteromonas gregis LMIT007.</title>
        <authorList>
            <person name="Lin X."/>
        </authorList>
    </citation>
    <scope>NUCLEOTIDE SEQUENCE</scope>
    <source>
        <strain evidence="2">LMIT007</strain>
    </source>
</reference>
<comment type="caution">
    <text evidence="2">The sequence shown here is derived from an EMBL/GenBank/DDBJ whole genome shotgun (WGS) entry which is preliminary data.</text>
</comment>